<keyword evidence="7" id="KW-0560">Oxidoreductase</keyword>
<reference evidence="7 8" key="1">
    <citation type="submission" date="2023-12" db="EMBL/GenBank/DDBJ databases">
        <title>Baltic Sea Cyanobacteria.</title>
        <authorList>
            <person name="Delbaje E."/>
            <person name="Fewer D.P."/>
            <person name="Shishido T.K."/>
        </authorList>
    </citation>
    <scope>NUCLEOTIDE SEQUENCE [LARGE SCALE GENOMIC DNA]</scope>
    <source>
        <strain evidence="7 8">UHCC 0370</strain>
    </source>
</reference>
<keyword evidence="3" id="KW-0479">Metal-binding</keyword>
<feature type="domain" description="VOC" evidence="6">
    <location>
        <begin position="10"/>
        <end position="140"/>
    </location>
</feature>
<keyword evidence="7" id="KW-0223">Dioxygenase</keyword>
<protein>
    <submittedName>
        <fullName evidence="7">4-hydroxyphenylpyruvate dioxygenase</fullName>
        <ecNumber evidence="7">1.13.11.27</ecNumber>
    </submittedName>
</protein>
<name>A0ABU5TLL5_9CYAN</name>
<evidence type="ECO:0000256" key="5">
    <source>
        <dbReference type="ARBA" id="ARBA00023004"/>
    </source>
</evidence>
<evidence type="ECO:0000313" key="7">
    <source>
        <dbReference type="EMBL" id="MEA5478908.1"/>
    </source>
</evidence>
<accession>A0ABU5TLL5</accession>
<dbReference type="Gene3D" id="3.10.180.10">
    <property type="entry name" value="2,3-Dihydroxybiphenyl 1,2-Dioxygenase, domain 1"/>
    <property type="match status" value="2"/>
</dbReference>
<dbReference type="InterPro" id="IPR029068">
    <property type="entry name" value="Glyas_Bleomycin-R_OHBP_Dase"/>
</dbReference>
<evidence type="ECO:0000256" key="2">
    <source>
        <dbReference type="ARBA" id="ARBA00005877"/>
    </source>
</evidence>
<dbReference type="PIRSF" id="PIRSF009283">
    <property type="entry name" value="HPP_dOase"/>
    <property type="match status" value="1"/>
</dbReference>
<dbReference type="EMBL" id="JAYGIE010000080">
    <property type="protein sequence ID" value="MEA5478908.1"/>
    <property type="molecule type" value="Genomic_DNA"/>
</dbReference>
<dbReference type="CDD" id="cd08342">
    <property type="entry name" value="HPPD_N_like"/>
    <property type="match status" value="1"/>
</dbReference>
<evidence type="ECO:0000259" key="6">
    <source>
        <dbReference type="PROSITE" id="PS51819"/>
    </source>
</evidence>
<dbReference type="PROSITE" id="PS51819">
    <property type="entry name" value="VOC"/>
    <property type="match status" value="2"/>
</dbReference>
<dbReference type="SUPFAM" id="SSF54593">
    <property type="entry name" value="Glyoxalase/Bleomycin resistance protein/Dihydroxybiphenyl dioxygenase"/>
    <property type="match status" value="1"/>
</dbReference>
<keyword evidence="8" id="KW-1185">Reference proteome</keyword>
<evidence type="ECO:0000256" key="3">
    <source>
        <dbReference type="ARBA" id="ARBA00022723"/>
    </source>
</evidence>
<evidence type="ECO:0000256" key="1">
    <source>
        <dbReference type="ARBA" id="ARBA00001962"/>
    </source>
</evidence>
<evidence type="ECO:0000313" key="8">
    <source>
        <dbReference type="Proteomes" id="UP001301388"/>
    </source>
</evidence>
<dbReference type="GO" id="GO:0003868">
    <property type="term" value="F:4-hydroxyphenylpyruvate dioxygenase activity"/>
    <property type="evidence" value="ECO:0007669"/>
    <property type="project" value="UniProtKB-EC"/>
</dbReference>
<sequence length="362" mass="40776">MMNESSNNKRFDHLEFYVGNAKQAAHYYSSCFGFKNTAYCGLETGERKVSSFLMEQGDIRFVLSSSFLPEHSISQSIMKHGDTVAIVALEVLDVVKAYNQAVSHGAISYIPPTEQDDEHGVFKFASVHVYGDVLIKFVDRSKYSGVFAPDFVECSTTTSNSVGLKHIDHVVGNVEQGEMDRWCDFFVKALGFDMHMHFDDRAISTEYSALMSKVLRCNNKTFFNINEPAIGKRKSQIQEFLDFHYGPGIQHIGLCTDDIVQTVVQLKKSGVEFLPIPKAYYENLEDWVIETGLPVEKLAELGILVDRDLDGYLLQIFTKPVGDRPTLFFEIIERHGSKGFGAGNFKSLFIALENEQARRGNL</sequence>
<feature type="domain" description="VOC" evidence="6">
    <location>
        <begin position="166"/>
        <end position="319"/>
    </location>
</feature>
<dbReference type="InterPro" id="IPR004360">
    <property type="entry name" value="Glyas_Fos-R_dOase_dom"/>
</dbReference>
<organism evidence="7 8">
    <name type="scientific">Pseudanabaena galeata UHCC 0370</name>
    <dbReference type="NCBI Taxonomy" id="3110310"/>
    <lineage>
        <taxon>Bacteria</taxon>
        <taxon>Bacillati</taxon>
        <taxon>Cyanobacteriota</taxon>
        <taxon>Cyanophyceae</taxon>
        <taxon>Pseudanabaenales</taxon>
        <taxon>Pseudanabaenaceae</taxon>
        <taxon>Pseudanabaena</taxon>
    </lineage>
</organism>
<comment type="similarity">
    <text evidence="2">Belongs to the 4HPPD family.</text>
</comment>
<dbReference type="EC" id="1.13.11.27" evidence="7"/>
<comment type="cofactor">
    <cofactor evidence="1">
        <name>Fe cation</name>
        <dbReference type="ChEBI" id="CHEBI:24875"/>
    </cofactor>
</comment>
<gene>
    <name evidence="7" type="primary">hppD</name>
    <name evidence="7" type="ORF">VB774_14875</name>
</gene>
<dbReference type="PANTHER" id="PTHR11959">
    <property type="entry name" value="4-HYDROXYPHENYLPYRUVATE DIOXYGENASE"/>
    <property type="match status" value="1"/>
</dbReference>
<dbReference type="Proteomes" id="UP001301388">
    <property type="component" value="Unassembled WGS sequence"/>
</dbReference>
<comment type="caution">
    <text evidence="7">The sequence shown here is derived from an EMBL/GenBank/DDBJ whole genome shotgun (WGS) entry which is preliminary data.</text>
</comment>
<dbReference type="InterPro" id="IPR041735">
    <property type="entry name" value="4OHPhenylPyrv_dOase_C"/>
</dbReference>
<dbReference type="InterPro" id="IPR041736">
    <property type="entry name" value="4OHPhenylPyrv_dOase_N"/>
</dbReference>
<keyword evidence="4" id="KW-0677">Repeat</keyword>
<dbReference type="InterPro" id="IPR037523">
    <property type="entry name" value="VOC_core"/>
</dbReference>
<dbReference type="NCBIfam" id="TIGR01263">
    <property type="entry name" value="4HPPD"/>
    <property type="match status" value="1"/>
</dbReference>
<keyword evidence="5" id="KW-0408">Iron</keyword>
<dbReference type="Pfam" id="PF00903">
    <property type="entry name" value="Glyoxalase"/>
    <property type="match status" value="2"/>
</dbReference>
<dbReference type="InterPro" id="IPR005956">
    <property type="entry name" value="4OHPhenylPyrv_dOase"/>
</dbReference>
<dbReference type="PANTHER" id="PTHR11959:SF1">
    <property type="entry name" value="4-HYDROXYPHENYLPYRUVATE DIOXYGENASE"/>
    <property type="match status" value="1"/>
</dbReference>
<evidence type="ECO:0000256" key="4">
    <source>
        <dbReference type="ARBA" id="ARBA00022737"/>
    </source>
</evidence>
<proteinExistence type="inferred from homology"/>
<dbReference type="CDD" id="cd07250">
    <property type="entry name" value="HPPD_C_like"/>
    <property type="match status" value="1"/>
</dbReference>